<evidence type="ECO:0000259" key="1">
    <source>
        <dbReference type="Pfam" id="PF09851"/>
    </source>
</evidence>
<dbReference type="BioCyc" id="EBAC796937-HMP:GMGH-867-MONOMER"/>
<dbReference type="RefSeq" id="WP_009525100.1">
    <property type="nucleotide sequence ID" value="NZ_JH414549.1"/>
</dbReference>
<protein>
    <recommendedName>
        <fullName evidence="1">SHOCT domain-containing protein</fullName>
    </recommendedName>
</protein>
<gene>
    <name evidence="2" type="ORF">HMPREF9629_00865</name>
</gene>
<accession>G9X3A8</accession>
<dbReference type="InterPro" id="IPR018649">
    <property type="entry name" value="SHOCT"/>
</dbReference>
<proteinExistence type="predicted"/>
<sequence>MSKIYKLKYIYPATEQVYGMCTVNTKTIVYDGLCGIELRNIDKIQWYETYIDSQNTNNQQFKNALIGSFIAGSTGAIIASAFKNNIQKPCQCMEVFYYDDNQIKIIVLADVFIKSQVSECLYSLKDVLVQYNINVNYKKINFENSFMFRKNNNNIINNSKQNNNSEQNDIPTQIKQLAELKKQGILTDEEFTSKKQELLARL</sequence>
<comment type="caution">
    <text evidence="2">The sequence shown here is derived from an EMBL/GenBank/DDBJ whole genome shotgun (WGS) entry which is preliminary data.</text>
</comment>
<dbReference type="Pfam" id="PF09851">
    <property type="entry name" value="SHOCT"/>
    <property type="match status" value="1"/>
</dbReference>
<evidence type="ECO:0000313" key="2">
    <source>
        <dbReference type="EMBL" id="EHL10650.1"/>
    </source>
</evidence>
<name>G9X3A8_9FIRM</name>
<dbReference type="EMBL" id="AFZE01000057">
    <property type="protein sequence ID" value="EHL10650.1"/>
    <property type="molecule type" value="Genomic_DNA"/>
</dbReference>
<dbReference type="AlphaFoldDB" id="G9X3A8"/>
<dbReference type="HOGENOM" id="CLU_1353580_0_0_9"/>
<evidence type="ECO:0000313" key="3">
    <source>
        <dbReference type="Proteomes" id="UP000006437"/>
    </source>
</evidence>
<organism evidence="2 3">
    <name type="scientific">Peptoanaerobacter stomatis</name>
    <dbReference type="NCBI Taxonomy" id="796937"/>
    <lineage>
        <taxon>Bacteria</taxon>
        <taxon>Bacillati</taxon>
        <taxon>Bacillota</taxon>
        <taxon>Clostridia</taxon>
        <taxon>Peptostreptococcales</taxon>
        <taxon>Filifactoraceae</taxon>
        <taxon>Peptoanaerobacter</taxon>
    </lineage>
</organism>
<reference evidence="2 3" key="1">
    <citation type="submission" date="2011-08" db="EMBL/GenBank/DDBJ databases">
        <title>The Genome Sequence of Eubacteriaceae bacterium ACC19a.</title>
        <authorList>
            <consortium name="The Broad Institute Genome Sequencing Platform"/>
            <person name="Earl A."/>
            <person name="Ward D."/>
            <person name="Feldgarden M."/>
            <person name="Gevers D."/>
            <person name="Sizova M."/>
            <person name="Hazen A."/>
            <person name="Epstein S."/>
            <person name="Young S.K."/>
            <person name="Zeng Q."/>
            <person name="Gargeya S."/>
            <person name="Fitzgerald M."/>
            <person name="Haas B."/>
            <person name="Abouelleil A."/>
            <person name="Alvarado L."/>
            <person name="Arachchi H.M."/>
            <person name="Berlin A."/>
            <person name="Brown A."/>
            <person name="Chapman S.B."/>
            <person name="Chen Z."/>
            <person name="Dunbar C."/>
            <person name="Freedman E."/>
            <person name="Gearin G."/>
            <person name="Gellesch M."/>
            <person name="Goldberg J."/>
            <person name="Griggs A."/>
            <person name="Gujja S."/>
            <person name="Heiman D."/>
            <person name="Howarth C."/>
            <person name="Larson L."/>
            <person name="Lui A."/>
            <person name="MacDonald P.J.P."/>
            <person name="Montmayeur A."/>
            <person name="Murphy C."/>
            <person name="Neiman D."/>
            <person name="Pearson M."/>
            <person name="Priest M."/>
            <person name="Roberts A."/>
            <person name="Saif S."/>
            <person name="Shea T."/>
            <person name="Shenoy N."/>
            <person name="Sisk P."/>
            <person name="Stolte C."/>
            <person name="Sykes S."/>
            <person name="Wortman J."/>
            <person name="Nusbaum C."/>
            <person name="Birren B."/>
        </authorList>
    </citation>
    <scope>NUCLEOTIDE SEQUENCE [LARGE SCALE GENOMIC DNA]</scope>
    <source>
        <strain evidence="2 3">ACC19a</strain>
    </source>
</reference>
<feature type="domain" description="SHOCT" evidence="1">
    <location>
        <begin position="172"/>
        <end position="199"/>
    </location>
</feature>
<dbReference type="Proteomes" id="UP000006437">
    <property type="component" value="Unassembled WGS sequence"/>
</dbReference>